<gene>
    <name evidence="2" type="ORF">A2773_04040</name>
</gene>
<feature type="transmembrane region" description="Helical" evidence="1">
    <location>
        <begin position="16"/>
        <end position="38"/>
    </location>
</feature>
<keyword evidence="1" id="KW-0812">Transmembrane</keyword>
<reference evidence="2 3" key="1">
    <citation type="journal article" date="2016" name="Nat. Commun.">
        <title>Thousands of microbial genomes shed light on interconnected biogeochemical processes in an aquifer system.</title>
        <authorList>
            <person name="Anantharaman K."/>
            <person name="Brown C.T."/>
            <person name="Hug L.A."/>
            <person name="Sharon I."/>
            <person name="Castelle C.J."/>
            <person name="Probst A.J."/>
            <person name="Thomas B.C."/>
            <person name="Singh A."/>
            <person name="Wilkins M.J."/>
            <person name="Karaoz U."/>
            <person name="Brodie E.L."/>
            <person name="Williams K.H."/>
            <person name="Hubbard S.S."/>
            <person name="Banfield J.F."/>
        </authorList>
    </citation>
    <scope>NUCLEOTIDE SEQUENCE [LARGE SCALE GENOMIC DNA]</scope>
</reference>
<protein>
    <submittedName>
        <fullName evidence="2">Uncharacterized protein</fullName>
    </submittedName>
</protein>
<evidence type="ECO:0000313" key="3">
    <source>
        <dbReference type="Proteomes" id="UP000177383"/>
    </source>
</evidence>
<comment type="caution">
    <text evidence="2">The sequence shown here is derived from an EMBL/GenBank/DDBJ whole genome shotgun (WGS) entry which is preliminary data.</text>
</comment>
<dbReference type="EMBL" id="MFJE01000012">
    <property type="protein sequence ID" value="OGG14757.1"/>
    <property type="molecule type" value="Genomic_DNA"/>
</dbReference>
<sequence length="68" mass="7739">MSKNNPKDIIKGYNQLVLKIIFVGGLTLVLTALIDVVFNLNLPTYFAVLPTGVVILFLIWRYKNKLNF</sequence>
<dbReference type="Proteomes" id="UP000177383">
    <property type="component" value="Unassembled WGS sequence"/>
</dbReference>
<keyword evidence="1" id="KW-1133">Transmembrane helix</keyword>
<dbReference type="STRING" id="1798375.A2773_04040"/>
<feature type="transmembrane region" description="Helical" evidence="1">
    <location>
        <begin position="44"/>
        <end position="62"/>
    </location>
</feature>
<dbReference type="AlphaFoldDB" id="A0A1F5ZRN8"/>
<accession>A0A1F5ZRN8</accession>
<name>A0A1F5ZRN8_9BACT</name>
<evidence type="ECO:0000256" key="1">
    <source>
        <dbReference type="SAM" id="Phobius"/>
    </source>
</evidence>
<organism evidence="2 3">
    <name type="scientific">Candidatus Gottesmanbacteria bacterium RIFCSPHIGHO2_01_FULL_39_10</name>
    <dbReference type="NCBI Taxonomy" id="1798375"/>
    <lineage>
        <taxon>Bacteria</taxon>
        <taxon>Candidatus Gottesmaniibacteriota</taxon>
    </lineage>
</organism>
<keyword evidence="1" id="KW-0472">Membrane</keyword>
<evidence type="ECO:0000313" key="2">
    <source>
        <dbReference type="EMBL" id="OGG14757.1"/>
    </source>
</evidence>
<proteinExistence type="predicted"/>